<organism evidence="1 2">
    <name type="scientific">Tardiphaga robiniae</name>
    <dbReference type="NCBI Taxonomy" id="943830"/>
    <lineage>
        <taxon>Bacteria</taxon>
        <taxon>Pseudomonadati</taxon>
        <taxon>Pseudomonadota</taxon>
        <taxon>Alphaproteobacteria</taxon>
        <taxon>Hyphomicrobiales</taxon>
        <taxon>Nitrobacteraceae</taxon>
        <taxon>Tardiphaga</taxon>
    </lineage>
</organism>
<evidence type="ECO:0000313" key="1">
    <source>
        <dbReference type="EMBL" id="QND74971.1"/>
    </source>
</evidence>
<sequence length="74" mass="8047">MSNAKPRPTEVIFEGLGTTLDEALSAAHDQIPGRTGFDFAISKVVEWGMQRGGITGQRLIWVKVVQDKSAGFKT</sequence>
<dbReference type="AlphaFoldDB" id="A0A7G6U7I9"/>
<name>A0A7G6U7I9_9BRAD</name>
<protein>
    <recommendedName>
        <fullName evidence="3">Dodecin domain-containing protein</fullName>
    </recommendedName>
</protein>
<reference evidence="2" key="1">
    <citation type="journal article" date="2020" name="Mol. Plant Microbe">
        <title>Rhizobial microsymbionts of the narrowly endemic Oxytropis species growing in Kamchatka are characterized by significant genetic diversity and possess a set of genes that are associated with T3SS and T6SS secretion systems and can affect the development of symbiosis.</title>
        <authorList>
            <person name="Safronova V."/>
            <person name="Guro P."/>
            <person name="Sazanova A."/>
            <person name="Kuznetsova I."/>
            <person name="Belimov A."/>
            <person name="Yakubov V."/>
            <person name="Chirak E."/>
            <person name="Afonin A."/>
            <person name="Gogolev Y."/>
            <person name="Andronov E."/>
            <person name="Tikhonovich I."/>
        </authorList>
    </citation>
    <scope>NUCLEOTIDE SEQUENCE [LARGE SCALE GENOMIC DNA]</scope>
    <source>
        <strain evidence="2">581</strain>
    </source>
</reference>
<proteinExistence type="predicted"/>
<dbReference type="RefSeq" id="WP_184513794.1">
    <property type="nucleotide sequence ID" value="NZ_CP050292.1"/>
</dbReference>
<evidence type="ECO:0000313" key="2">
    <source>
        <dbReference type="Proteomes" id="UP000515291"/>
    </source>
</evidence>
<dbReference type="EMBL" id="CP050292">
    <property type="protein sequence ID" value="QND74971.1"/>
    <property type="molecule type" value="Genomic_DNA"/>
</dbReference>
<dbReference type="Proteomes" id="UP000515291">
    <property type="component" value="Chromosome"/>
</dbReference>
<accession>A0A7G6U7I9</accession>
<evidence type="ECO:0008006" key="3">
    <source>
        <dbReference type="Google" id="ProtNLM"/>
    </source>
</evidence>
<dbReference type="KEGG" id="trb:HB776_29955"/>
<gene>
    <name evidence="1" type="ORF">HB776_29955</name>
</gene>